<comment type="caution">
    <text evidence="6">The sequence shown here is derived from an EMBL/GenBank/DDBJ whole genome shotgun (WGS) entry which is preliminary data.</text>
</comment>
<reference evidence="1" key="2">
    <citation type="submission" date="2018-10" db="EMBL/GenBank/DDBJ databases">
        <title>Effector identification in a new, highly contiguous assembly of the strawberry crown rot pathogen Phytophthora cactorum.</title>
        <authorList>
            <person name="Armitage A.D."/>
            <person name="Nellist C.F."/>
            <person name="Bates H."/>
            <person name="Vickerstaff R.J."/>
            <person name="Harrison R.J."/>
        </authorList>
    </citation>
    <scope>NUCLEOTIDE SEQUENCE</scope>
    <source>
        <strain evidence="1">15-7</strain>
        <strain evidence="2">4032</strain>
        <strain evidence="3">4040</strain>
        <strain evidence="4">P415</strain>
        <strain evidence="5">P421</strain>
    </source>
</reference>
<evidence type="ECO:0000313" key="1">
    <source>
        <dbReference type="EMBL" id="KAG2853056.1"/>
    </source>
</evidence>
<keyword evidence="7" id="KW-1185">Reference proteome</keyword>
<evidence type="ECO:0000313" key="3">
    <source>
        <dbReference type="EMBL" id="KAG2926546.1"/>
    </source>
</evidence>
<proteinExistence type="predicted"/>
<dbReference type="Proteomes" id="UP000251314">
    <property type="component" value="Unassembled WGS sequence"/>
</dbReference>
<dbReference type="EMBL" id="RCMG01000501">
    <property type="protein sequence ID" value="KAG2853056.1"/>
    <property type="molecule type" value="Genomic_DNA"/>
</dbReference>
<evidence type="ECO:0000313" key="2">
    <source>
        <dbReference type="EMBL" id="KAG2908307.1"/>
    </source>
</evidence>
<dbReference type="EMBL" id="RCML01000513">
    <property type="protein sequence ID" value="KAG2974938.1"/>
    <property type="molecule type" value="Genomic_DNA"/>
</dbReference>
<dbReference type="Proteomes" id="UP000774804">
    <property type="component" value="Unassembled WGS sequence"/>
</dbReference>
<evidence type="ECO:0000313" key="5">
    <source>
        <dbReference type="EMBL" id="KAG3216715.1"/>
    </source>
</evidence>
<dbReference type="EMBL" id="RCMV01000467">
    <property type="protein sequence ID" value="KAG3216715.1"/>
    <property type="molecule type" value="Genomic_DNA"/>
</dbReference>
<dbReference type="AlphaFoldDB" id="A0A329SUZ6"/>
<dbReference type="EMBL" id="MJFZ01000048">
    <property type="protein sequence ID" value="RAW40405.1"/>
    <property type="molecule type" value="Genomic_DNA"/>
</dbReference>
<organism evidence="6 7">
    <name type="scientific">Phytophthora cactorum</name>
    <dbReference type="NCBI Taxonomy" id="29920"/>
    <lineage>
        <taxon>Eukaryota</taxon>
        <taxon>Sar</taxon>
        <taxon>Stramenopiles</taxon>
        <taxon>Oomycota</taxon>
        <taxon>Peronosporomycetes</taxon>
        <taxon>Peronosporales</taxon>
        <taxon>Peronosporaceae</taxon>
        <taxon>Phytophthora</taxon>
    </lineage>
</organism>
<sequence>MATDVETIVTHALAIVKTLVNVAKLFLWLSVATGVEKRKNRVEFTTWTAQQSRDGLHRTCLLSSLLCSALRDRGTAWTNANEHEPRRNSRVSTLRMHWYNDATGLIIVSAASHGRASWVEDSYK</sequence>
<evidence type="ECO:0000313" key="7">
    <source>
        <dbReference type="Proteomes" id="UP000251314"/>
    </source>
</evidence>
<name>A0A329SUZ6_9STRA</name>
<gene>
    <name evidence="6" type="ORF">PC110_g3381</name>
    <name evidence="1" type="ORF">PC113_g14493</name>
    <name evidence="2" type="ORF">PC115_g13621</name>
    <name evidence="3" type="ORF">PC117_g14861</name>
    <name evidence="4" type="ORF">PC118_g14249</name>
    <name evidence="5" type="ORF">PC129_g12438</name>
</gene>
<dbReference type="EMBL" id="RCMI01000491">
    <property type="protein sequence ID" value="KAG2908307.1"/>
    <property type="molecule type" value="Genomic_DNA"/>
</dbReference>
<dbReference type="Proteomes" id="UP000760860">
    <property type="component" value="Unassembled WGS sequence"/>
</dbReference>
<protein>
    <submittedName>
        <fullName evidence="6">Uncharacterized protein</fullName>
    </submittedName>
</protein>
<dbReference type="VEuPathDB" id="FungiDB:PC110_g3381"/>
<dbReference type="Proteomes" id="UP000735874">
    <property type="component" value="Unassembled WGS sequence"/>
</dbReference>
<accession>A0A329SUZ6</accession>
<evidence type="ECO:0000313" key="4">
    <source>
        <dbReference type="EMBL" id="KAG2974938.1"/>
    </source>
</evidence>
<dbReference type="OrthoDB" id="104901at2759"/>
<dbReference type="Proteomes" id="UP000736787">
    <property type="component" value="Unassembled WGS sequence"/>
</dbReference>
<reference evidence="6 7" key="1">
    <citation type="submission" date="2018-01" db="EMBL/GenBank/DDBJ databases">
        <title>Draft genome of the strawberry crown rot pathogen Phytophthora cactorum.</title>
        <authorList>
            <person name="Armitage A.D."/>
            <person name="Lysoe E."/>
            <person name="Nellist C.F."/>
            <person name="Harrison R.J."/>
            <person name="Brurberg M.B."/>
        </authorList>
    </citation>
    <scope>NUCLEOTIDE SEQUENCE [LARGE SCALE GENOMIC DNA]</scope>
    <source>
        <strain evidence="6 7">10300</strain>
    </source>
</reference>
<evidence type="ECO:0000313" key="6">
    <source>
        <dbReference type="EMBL" id="RAW40405.1"/>
    </source>
</evidence>
<dbReference type="Proteomes" id="UP000697107">
    <property type="component" value="Unassembled WGS sequence"/>
</dbReference>
<dbReference type="EMBL" id="RCMK01000477">
    <property type="protein sequence ID" value="KAG2926546.1"/>
    <property type="molecule type" value="Genomic_DNA"/>
</dbReference>